<evidence type="ECO:0000313" key="3">
    <source>
        <dbReference type="RefSeq" id="XP_072799678.1"/>
    </source>
</evidence>
<evidence type="ECO:0000256" key="1">
    <source>
        <dbReference type="SAM" id="Phobius"/>
    </source>
</evidence>
<dbReference type="Proteomes" id="UP001652581">
    <property type="component" value="Chromosome 19"/>
</dbReference>
<evidence type="ECO:0000313" key="2">
    <source>
        <dbReference type="Proteomes" id="UP001652581"/>
    </source>
</evidence>
<name>A0ABM5BTD5_VICPA</name>
<sequence>MMPACDHPCGCSRGPNVEDGKWYGVRSYLHLFYEDCAGTALSDDSEGPPVLCPRRHWPSLCWKISLSLGTLLLLLGVAALTTGYAVSPKLEGIGTGWLSPDTKAEPLDTDADGHVEVFGDEQEQHLSPIFCDASHFGQSSVQTIQPKRDF</sequence>
<dbReference type="RefSeq" id="XP_072799678.1">
    <property type="nucleotide sequence ID" value="XM_072943577.1"/>
</dbReference>
<keyword evidence="1" id="KW-0472">Membrane</keyword>
<accession>A0ABM5BTD5</accession>
<feature type="transmembrane region" description="Helical" evidence="1">
    <location>
        <begin position="64"/>
        <end position="86"/>
    </location>
</feature>
<gene>
    <name evidence="3" type="primary">NRSN2</name>
</gene>
<dbReference type="InterPro" id="IPR024883">
    <property type="entry name" value="Neurensin"/>
</dbReference>
<reference evidence="3" key="1">
    <citation type="submission" date="2025-08" db="UniProtKB">
        <authorList>
            <consortium name="RefSeq"/>
        </authorList>
    </citation>
    <scope>IDENTIFICATION</scope>
</reference>
<dbReference type="Pfam" id="PF14927">
    <property type="entry name" value="Neurensin"/>
    <property type="match status" value="1"/>
</dbReference>
<keyword evidence="1" id="KW-1133">Transmembrane helix</keyword>
<proteinExistence type="predicted"/>
<protein>
    <submittedName>
        <fullName evidence="3">Neurensin-2 isoform X2</fullName>
    </submittedName>
</protein>
<organism evidence="2 3">
    <name type="scientific">Vicugna pacos</name>
    <name type="common">Alpaca</name>
    <name type="synonym">Lama pacos</name>
    <dbReference type="NCBI Taxonomy" id="30538"/>
    <lineage>
        <taxon>Eukaryota</taxon>
        <taxon>Metazoa</taxon>
        <taxon>Chordata</taxon>
        <taxon>Craniata</taxon>
        <taxon>Vertebrata</taxon>
        <taxon>Euteleostomi</taxon>
        <taxon>Mammalia</taxon>
        <taxon>Eutheria</taxon>
        <taxon>Laurasiatheria</taxon>
        <taxon>Artiodactyla</taxon>
        <taxon>Tylopoda</taxon>
        <taxon>Camelidae</taxon>
        <taxon>Vicugna</taxon>
    </lineage>
</organism>
<keyword evidence="1" id="KW-0812">Transmembrane</keyword>
<keyword evidence="2" id="KW-1185">Reference proteome</keyword>
<dbReference type="PANTHER" id="PTHR14796:SF5">
    <property type="entry name" value="NEURENSIN-2"/>
    <property type="match status" value="1"/>
</dbReference>
<dbReference type="GeneID" id="102533813"/>
<dbReference type="PANTHER" id="PTHR14796">
    <property type="entry name" value="NEURENSIN 1-RELATED"/>
    <property type="match status" value="1"/>
</dbReference>